<organism evidence="9 10">
    <name type="scientific">Choanephora cucurbitarum</name>
    <dbReference type="NCBI Taxonomy" id="101091"/>
    <lineage>
        <taxon>Eukaryota</taxon>
        <taxon>Fungi</taxon>
        <taxon>Fungi incertae sedis</taxon>
        <taxon>Mucoromycota</taxon>
        <taxon>Mucoromycotina</taxon>
        <taxon>Mucoromycetes</taxon>
        <taxon>Mucorales</taxon>
        <taxon>Mucorineae</taxon>
        <taxon>Choanephoraceae</taxon>
        <taxon>Choanephoroideae</taxon>
        <taxon>Choanephora</taxon>
    </lineage>
</organism>
<dbReference type="GO" id="GO:0005634">
    <property type="term" value="C:nucleus"/>
    <property type="evidence" value="ECO:0007669"/>
    <property type="project" value="UniProtKB-SubCell"/>
</dbReference>
<dbReference type="CDD" id="cd00202">
    <property type="entry name" value="ZnF_GATA"/>
    <property type="match status" value="1"/>
</dbReference>
<dbReference type="SMART" id="SM00401">
    <property type="entry name" value="ZnF_GATA"/>
    <property type="match status" value="1"/>
</dbReference>
<accession>A0A1C7NC26</accession>
<keyword evidence="5" id="KW-0539">Nucleus</keyword>
<dbReference type="SUPFAM" id="SSF57716">
    <property type="entry name" value="Glucocorticoid receptor-like (DNA-binding domain)"/>
    <property type="match status" value="1"/>
</dbReference>
<keyword evidence="10" id="KW-1185">Reference proteome</keyword>
<dbReference type="PROSITE" id="PS50114">
    <property type="entry name" value="GATA_ZN_FINGER_2"/>
    <property type="match status" value="1"/>
</dbReference>
<dbReference type="STRING" id="101091.A0A1C7NC26"/>
<dbReference type="GO" id="GO:0000122">
    <property type="term" value="P:negative regulation of transcription by RNA polymerase II"/>
    <property type="evidence" value="ECO:0007669"/>
    <property type="project" value="TreeGrafter"/>
</dbReference>
<dbReference type="AlphaFoldDB" id="A0A1C7NC26"/>
<dbReference type="Pfam" id="PF00320">
    <property type="entry name" value="GATA"/>
    <property type="match status" value="1"/>
</dbReference>
<evidence type="ECO:0000256" key="6">
    <source>
        <dbReference type="PROSITE-ProRule" id="PRU00094"/>
    </source>
</evidence>
<dbReference type="InterPro" id="IPR039355">
    <property type="entry name" value="Transcription_factor_GATA"/>
</dbReference>
<evidence type="ECO:0000256" key="1">
    <source>
        <dbReference type="ARBA" id="ARBA00004123"/>
    </source>
</evidence>
<reference evidence="9 10" key="1">
    <citation type="submission" date="2016-03" db="EMBL/GenBank/DDBJ databases">
        <title>Choanephora cucurbitarum.</title>
        <authorList>
            <person name="Min B."/>
            <person name="Park H."/>
            <person name="Park J.-H."/>
            <person name="Shin H.-D."/>
            <person name="Choi I.-G."/>
        </authorList>
    </citation>
    <scope>NUCLEOTIDE SEQUENCE [LARGE SCALE GENOMIC DNA]</scope>
    <source>
        <strain evidence="9 10">KUS-F28377</strain>
    </source>
</reference>
<gene>
    <name evidence="9" type="primary">fep1_1</name>
    <name evidence="9" type="ORF">A0J61_05286</name>
</gene>
<feature type="domain" description="GATA-type" evidence="8">
    <location>
        <begin position="35"/>
        <end position="88"/>
    </location>
</feature>
<dbReference type="Proteomes" id="UP000093000">
    <property type="component" value="Unassembled WGS sequence"/>
</dbReference>
<name>A0A1C7NC26_9FUNG</name>
<evidence type="ECO:0000256" key="4">
    <source>
        <dbReference type="ARBA" id="ARBA00022833"/>
    </source>
</evidence>
<keyword evidence="2" id="KW-0479">Metal-binding</keyword>
<dbReference type="GO" id="GO:0000981">
    <property type="term" value="F:DNA-binding transcription factor activity, RNA polymerase II-specific"/>
    <property type="evidence" value="ECO:0007669"/>
    <property type="project" value="TreeGrafter"/>
</dbReference>
<protein>
    <submittedName>
        <fullName evidence="9">Iron-sensing transcription factor 1</fullName>
    </submittedName>
</protein>
<proteinExistence type="predicted"/>
<comment type="subcellular location">
    <subcellularLocation>
        <location evidence="1">Nucleus</location>
    </subcellularLocation>
</comment>
<dbReference type="InterPro" id="IPR013088">
    <property type="entry name" value="Znf_NHR/GATA"/>
</dbReference>
<evidence type="ECO:0000256" key="3">
    <source>
        <dbReference type="ARBA" id="ARBA00022771"/>
    </source>
</evidence>
<dbReference type="GO" id="GO:0008270">
    <property type="term" value="F:zinc ion binding"/>
    <property type="evidence" value="ECO:0007669"/>
    <property type="project" value="UniProtKB-KW"/>
</dbReference>
<evidence type="ECO:0000259" key="8">
    <source>
        <dbReference type="PROSITE" id="PS50114"/>
    </source>
</evidence>
<evidence type="ECO:0000313" key="10">
    <source>
        <dbReference type="Proteomes" id="UP000093000"/>
    </source>
</evidence>
<dbReference type="PANTHER" id="PTHR10071">
    <property type="entry name" value="TRANSCRIPTION FACTOR GATA FAMILY MEMBER"/>
    <property type="match status" value="1"/>
</dbReference>
<feature type="compositionally biased region" description="Basic and acidic residues" evidence="7">
    <location>
        <begin position="16"/>
        <end position="25"/>
    </location>
</feature>
<feature type="region of interest" description="Disordered" evidence="7">
    <location>
        <begin position="1"/>
        <end position="40"/>
    </location>
</feature>
<dbReference type="GO" id="GO:0045944">
    <property type="term" value="P:positive regulation of transcription by RNA polymerase II"/>
    <property type="evidence" value="ECO:0007669"/>
    <property type="project" value="TreeGrafter"/>
</dbReference>
<comment type="caution">
    <text evidence="9">The sequence shown here is derived from an EMBL/GenBank/DDBJ whole genome shotgun (WGS) entry which is preliminary data.</text>
</comment>
<dbReference type="Gene3D" id="3.30.50.10">
    <property type="entry name" value="Erythroid Transcription Factor GATA-1, subunit A"/>
    <property type="match status" value="1"/>
</dbReference>
<keyword evidence="4" id="KW-0862">Zinc</keyword>
<dbReference type="GO" id="GO:0000978">
    <property type="term" value="F:RNA polymerase II cis-regulatory region sequence-specific DNA binding"/>
    <property type="evidence" value="ECO:0007669"/>
    <property type="project" value="TreeGrafter"/>
</dbReference>
<dbReference type="OrthoDB" id="515401at2759"/>
<evidence type="ECO:0000313" key="9">
    <source>
        <dbReference type="EMBL" id="OBZ86672.1"/>
    </source>
</evidence>
<dbReference type="InParanoid" id="A0A1C7NC26"/>
<evidence type="ECO:0000256" key="2">
    <source>
        <dbReference type="ARBA" id="ARBA00022723"/>
    </source>
</evidence>
<dbReference type="PROSITE" id="PS00344">
    <property type="entry name" value="GATA_ZN_FINGER_1"/>
    <property type="match status" value="1"/>
</dbReference>
<dbReference type="EMBL" id="LUGH01000281">
    <property type="protein sequence ID" value="OBZ86672.1"/>
    <property type="molecule type" value="Genomic_DNA"/>
</dbReference>
<dbReference type="InterPro" id="IPR000679">
    <property type="entry name" value="Znf_GATA"/>
</dbReference>
<evidence type="ECO:0000256" key="5">
    <source>
        <dbReference type="ARBA" id="ARBA00023242"/>
    </source>
</evidence>
<sequence>MSIQVKEVDPGFGWKKGNDRKRSLSEEEEEEVDSSSGTTVCANCETTTTPLWRRDANGRTICNACGLYYKLHLVHRPATMMRTVIKRRKRCSTTEKSSSQEKSQRLLSGNDESDEDTRESNSSLSSVEEKPVSPKPKNNLIVLPPLHPSLKPQEPIHVCGSTIEAQKEYRKSLQKEVNRLSSLLSDTVAMLQAVDQAITHSTEQVCHKCNNDNLPQEHQVARSLLSLAHSPPKNSSVSHHSSLSNIPPFSNHRLPPISLSSVPRTLPPVSYLP</sequence>
<feature type="region of interest" description="Disordered" evidence="7">
    <location>
        <begin position="87"/>
        <end position="154"/>
    </location>
</feature>
<dbReference type="PRINTS" id="PR00619">
    <property type="entry name" value="GATAZNFINGER"/>
</dbReference>
<keyword evidence="3 6" id="KW-0863">Zinc-finger</keyword>
<dbReference type="PANTHER" id="PTHR10071:SF281">
    <property type="entry name" value="BOX A-BINDING FACTOR-RELATED"/>
    <property type="match status" value="1"/>
</dbReference>
<evidence type="ECO:0000256" key="7">
    <source>
        <dbReference type="SAM" id="MobiDB-lite"/>
    </source>
</evidence>